<dbReference type="Proteomes" id="UP000321638">
    <property type="component" value="Unassembled WGS sequence"/>
</dbReference>
<sequence length="87" mass="9282">MCKTFFVAPGYEAVNRGVWHGAGLLLAVEEGETVAIYTSDGGPSLTCVGTYLYGQLDAMTPPPGLIRDQRNDLPESLFELDTESASA</sequence>
<organism evidence="1 2">
    <name type="scientific">Vineibacter terrae</name>
    <dbReference type="NCBI Taxonomy" id="2586908"/>
    <lineage>
        <taxon>Bacteria</taxon>
        <taxon>Pseudomonadati</taxon>
        <taxon>Pseudomonadota</taxon>
        <taxon>Alphaproteobacteria</taxon>
        <taxon>Hyphomicrobiales</taxon>
        <taxon>Vineibacter</taxon>
    </lineage>
</organism>
<reference evidence="1 2" key="1">
    <citation type="submission" date="2019-06" db="EMBL/GenBank/DDBJ databases">
        <title>New taxonomy in bacterial strain CC-CFT640, isolated from vineyard.</title>
        <authorList>
            <person name="Lin S.-Y."/>
            <person name="Tsai C.-F."/>
            <person name="Young C.-C."/>
        </authorList>
    </citation>
    <scope>NUCLEOTIDE SEQUENCE [LARGE SCALE GENOMIC DNA]</scope>
    <source>
        <strain evidence="1 2">CC-CFT640</strain>
    </source>
</reference>
<dbReference type="AlphaFoldDB" id="A0A5C8PIF2"/>
<protein>
    <submittedName>
        <fullName evidence="1">Uncharacterized protein</fullName>
    </submittedName>
</protein>
<accession>A0A5C8PIF2</accession>
<name>A0A5C8PIF2_9HYPH</name>
<gene>
    <name evidence="1" type="ORF">FHP25_20635</name>
</gene>
<proteinExistence type="predicted"/>
<dbReference type="OrthoDB" id="9860830at2"/>
<keyword evidence="2" id="KW-1185">Reference proteome</keyword>
<dbReference type="RefSeq" id="WP_147848862.1">
    <property type="nucleotide sequence ID" value="NZ_VDUZ01000024.1"/>
</dbReference>
<comment type="caution">
    <text evidence="1">The sequence shown here is derived from an EMBL/GenBank/DDBJ whole genome shotgun (WGS) entry which is preliminary data.</text>
</comment>
<evidence type="ECO:0000313" key="1">
    <source>
        <dbReference type="EMBL" id="TXL73588.1"/>
    </source>
</evidence>
<dbReference type="EMBL" id="VDUZ01000024">
    <property type="protein sequence ID" value="TXL73588.1"/>
    <property type="molecule type" value="Genomic_DNA"/>
</dbReference>
<evidence type="ECO:0000313" key="2">
    <source>
        <dbReference type="Proteomes" id="UP000321638"/>
    </source>
</evidence>